<dbReference type="SUPFAM" id="SSF53649">
    <property type="entry name" value="Alkaline phosphatase-like"/>
    <property type="match status" value="1"/>
</dbReference>
<evidence type="ECO:0000313" key="2">
    <source>
        <dbReference type="EMBL" id="HIS93117.1"/>
    </source>
</evidence>
<dbReference type="EMBL" id="DVJN01000178">
    <property type="protein sequence ID" value="HIS93117.1"/>
    <property type="molecule type" value="Genomic_DNA"/>
</dbReference>
<dbReference type="InterPro" id="IPR052701">
    <property type="entry name" value="GAG_Ulvan_Degrading_Sulfatases"/>
</dbReference>
<sequence>MSKKLPNLLFFGIDSLRRDHMSHYGYPRLTTPHISKYAEGGVTFEECFSPHIPTTPGYANMMTGRDCFGTDVVALAQKEIIAGVPVLAEILREKGYTSTCIGFKGNASGRGYDTYLDFAGWGPDHEDGRAHKAQNLNDVAIPELERLAKQDQPFFLFMRHMDPHSPYLAPKPFQDIFFQGDAFDPSDKRMQKVYDFKPFGDYIGSWVPKGCTNPDYVIAQYDAAVAYMDACIQQILEKLAALGLEEDTIVIFTSDHGETLYDHDCYFDHHGMYDCTLVVPLILRWKNHLPAGMRIPGYCQLKDVTPTLLDIMGIDVDLPFEGRSLKPLIEGKPREAEPEFYITECTWMRKHGWRTPEWKLIVALEPDFHFKPEVELYNLVKDPEENHNVAEENPEVVEVLKKRMYAFIEKREKETGRPAPIYTNFLMNGRPFASSQEAYDSKYIGGIADAVKLQAEDKK</sequence>
<reference evidence="2" key="2">
    <citation type="journal article" date="2021" name="PeerJ">
        <title>Extensive microbial diversity within the chicken gut microbiome revealed by metagenomics and culture.</title>
        <authorList>
            <person name="Gilroy R."/>
            <person name="Ravi A."/>
            <person name="Getino M."/>
            <person name="Pursley I."/>
            <person name="Horton D.L."/>
            <person name="Alikhan N.F."/>
            <person name="Baker D."/>
            <person name="Gharbi K."/>
            <person name="Hall N."/>
            <person name="Watson M."/>
            <person name="Adriaenssens E.M."/>
            <person name="Foster-Nyarko E."/>
            <person name="Jarju S."/>
            <person name="Secka A."/>
            <person name="Antonio M."/>
            <person name="Oren A."/>
            <person name="Chaudhuri R.R."/>
            <person name="La Ragione R."/>
            <person name="Hildebrand F."/>
            <person name="Pallen M.J."/>
        </authorList>
    </citation>
    <scope>NUCLEOTIDE SEQUENCE</scope>
    <source>
        <strain evidence="2">13766</strain>
    </source>
</reference>
<accession>A0A9D1K6W5</accession>
<evidence type="ECO:0000259" key="1">
    <source>
        <dbReference type="Pfam" id="PF00884"/>
    </source>
</evidence>
<feature type="domain" description="Sulfatase N-terminal" evidence="1">
    <location>
        <begin position="6"/>
        <end position="314"/>
    </location>
</feature>
<dbReference type="Pfam" id="PF00884">
    <property type="entry name" value="Sulfatase"/>
    <property type="match status" value="1"/>
</dbReference>
<name>A0A9D1K6W5_9FIRM</name>
<evidence type="ECO:0000313" key="3">
    <source>
        <dbReference type="Proteomes" id="UP000824140"/>
    </source>
</evidence>
<dbReference type="PANTHER" id="PTHR43751">
    <property type="entry name" value="SULFATASE"/>
    <property type="match status" value="1"/>
</dbReference>
<dbReference type="PANTHER" id="PTHR43751:SF3">
    <property type="entry name" value="SULFATASE N-TERMINAL DOMAIN-CONTAINING PROTEIN"/>
    <property type="match status" value="1"/>
</dbReference>
<dbReference type="Gene3D" id="3.40.720.10">
    <property type="entry name" value="Alkaline Phosphatase, subunit A"/>
    <property type="match status" value="1"/>
</dbReference>
<dbReference type="InterPro" id="IPR017850">
    <property type="entry name" value="Alkaline_phosphatase_core_sf"/>
</dbReference>
<organism evidence="2 3">
    <name type="scientific">Candidatus Alectryocaccomicrobium excrementavium</name>
    <dbReference type="NCBI Taxonomy" id="2840668"/>
    <lineage>
        <taxon>Bacteria</taxon>
        <taxon>Bacillati</taxon>
        <taxon>Bacillota</taxon>
        <taxon>Clostridia</taxon>
        <taxon>Candidatus Alectryocaccomicrobium</taxon>
    </lineage>
</organism>
<comment type="caution">
    <text evidence="2">The sequence shown here is derived from an EMBL/GenBank/DDBJ whole genome shotgun (WGS) entry which is preliminary data.</text>
</comment>
<dbReference type="CDD" id="cd16148">
    <property type="entry name" value="sulfatase_like"/>
    <property type="match status" value="1"/>
</dbReference>
<protein>
    <submittedName>
        <fullName evidence="2">Sulfatase</fullName>
    </submittedName>
</protein>
<dbReference type="AlphaFoldDB" id="A0A9D1K6W5"/>
<reference evidence="2" key="1">
    <citation type="submission" date="2020-10" db="EMBL/GenBank/DDBJ databases">
        <authorList>
            <person name="Gilroy R."/>
        </authorList>
    </citation>
    <scope>NUCLEOTIDE SEQUENCE</scope>
    <source>
        <strain evidence="2">13766</strain>
    </source>
</reference>
<dbReference type="Proteomes" id="UP000824140">
    <property type="component" value="Unassembled WGS sequence"/>
</dbReference>
<gene>
    <name evidence="2" type="ORF">IAA84_08905</name>
</gene>
<dbReference type="InterPro" id="IPR000917">
    <property type="entry name" value="Sulfatase_N"/>
</dbReference>
<proteinExistence type="predicted"/>